<dbReference type="InterPro" id="IPR011889">
    <property type="entry name" value="Liste_lipo_26"/>
</dbReference>
<dbReference type="Proteomes" id="UP000027182">
    <property type="component" value="Chromosome"/>
</dbReference>
<dbReference type="InterPro" id="IPR005046">
    <property type="entry name" value="DUF285"/>
</dbReference>
<dbReference type="HOGENOM" id="CLU_025777_1_2_14"/>
<sequence length="329" mass="38004">MNNDEEEKKLKEKQEQDSVLQKVLDTWNKDFKDDIWEKWSYKDIFEKLKSKIPNNNLKLVSDQNTRPTPGSENPPFVIKLNDSSNKQVLPFGMVWPISSKTEYSGNEAITIGYDNEGKIEKFRSSTNKVPEHLPKFISSLSEAFENSTQKTIENLDKWDTSNINNFEGVFKDASNFNHDISGWNTDSAETMQEMFAGATHFNQNISNWNTSNVTDMTSMFWGATNFNQDLNSWNVEKVTSMQNMFSETKKFNSDLDKWQPKSIKSVFGMFANSMFNKSLKSWESHLPNKILNAQDFNRNAILNEDNLPVQITKSIKHFEDLKKAGNNQK</sequence>
<name>A0A059Y9D3_MYCBV</name>
<proteinExistence type="predicted"/>
<protein>
    <submittedName>
        <fullName evidence="1">Lipoprotein</fullName>
    </submittedName>
</protein>
<reference evidence="1 2" key="1">
    <citation type="submission" date="2013-04" db="EMBL/GenBank/DDBJ databases">
        <authorList>
            <person name="Lin L."/>
            <person name="Zeng Z."/>
            <person name="Xie J."/>
            <person name="Luo L."/>
            <person name="Yang Z."/>
            <person name="Liang W."/>
            <person name="Lin H."/>
            <person name="Dong C."/>
            <person name="Sun Y."/>
        </authorList>
    </citation>
    <scope>NUCLEOTIDE SEQUENCE [LARGE SCALE GENOMIC DNA]</scope>
    <source>
        <strain evidence="1 2">CQ-W70</strain>
    </source>
</reference>
<dbReference type="AlphaFoldDB" id="A0A059Y9D3"/>
<dbReference type="NCBIfam" id="NF045896">
    <property type="entry name" value="Mbov_0838_LP"/>
    <property type="match status" value="1"/>
</dbReference>
<dbReference type="EMBL" id="CP005933">
    <property type="protein sequence ID" value="AIA34262.1"/>
    <property type="molecule type" value="Genomic_DNA"/>
</dbReference>
<organism evidence="1 2">
    <name type="scientific">Mycoplasmopsis bovis CQ-W70</name>
    <dbReference type="NCBI Taxonomy" id="1316930"/>
    <lineage>
        <taxon>Bacteria</taxon>
        <taxon>Bacillati</taxon>
        <taxon>Mycoplasmatota</taxon>
        <taxon>Mycoplasmoidales</taxon>
        <taxon>Metamycoplasmataceae</taxon>
        <taxon>Mycoplasmopsis</taxon>
    </lineage>
</organism>
<dbReference type="NCBIfam" id="TIGR02167">
    <property type="entry name" value="Liste_lipo_26"/>
    <property type="match status" value="1"/>
</dbReference>
<accession>A0A059Y9D3</accession>
<dbReference type="PATRIC" id="fig|1316930.3.peg.707"/>
<dbReference type="Pfam" id="PF03382">
    <property type="entry name" value="DUF285"/>
    <property type="match status" value="1"/>
</dbReference>
<dbReference type="KEGG" id="mbq:K668_03460"/>
<keyword evidence="1" id="KW-0449">Lipoprotein</keyword>
<evidence type="ECO:0000313" key="1">
    <source>
        <dbReference type="EMBL" id="AIA34262.1"/>
    </source>
</evidence>
<gene>
    <name evidence="1" type="ORF">K668_03460</name>
</gene>
<evidence type="ECO:0000313" key="2">
    <source>
        <dbReference type="Proteomes" id="UP000027182"/>
    </source>
</evidence>